<sequence>MDDSSKESYMKYKLCVVCNVPQSEAPGVIYAKFPKNVNRCRKWIRMIGNVKLLQLSLKKIQNRYVCGNHFVRSYFTKSHKHLRKDAVPTIVMPNSKPLTRDAVKLFPPLSTRTNNKVTLKCTQRIVPIKREVAISPDPPDLLDSHYPYKLEATDYEFLDEEYVEPYQENETRITVKQEALDPSLRDCIPSLIPILHHNLPPNSQTTEIYTINKDRQVVPITTKVLNDGKECDVTVESIGYRSDAIRRVGHTSPKKHAETRKEAQLQKKIQRLQKRNRQLKRMLKNISITDEITSPHIKKVIEKAILNKQLNVGINEFTKERQLAISILKRALSAYHYLSYLIPLPNVCTLQKISTKDPVYSNTTKCRHLL</sequence>
<protein>
    <submittedName>
        <fullName evidence="1">Uncharacterized protein</fullName>
    </submittedName>
</protein>
<proteinExistence type="predicted"/>
<dbReference type="EMBL" id="CM046118">
    <property type="protein sequence ID" value="KAI8438111.1"/>
    <property type="molecule type" value="Genomic_DNA"/>
</dbReference>
<gene>
    <name evidence="1" type="ORF">MSG28_010743</name>
</gene>
<name>A0ACC0KPN3_CHOFU</name>
<evidence type="ECO:0000313" key="2">
    <source>
        <dbReference type="Proteomes" id="UP001064048"/>
    </source>
</evidence>
<accession>A0ACC0KPN3</accession>
<dbReference type="Proteomes" id="UP001064048">
    <property type="component" value="Chromosome 18"/>
</dbReference>
<keyword evidence="2" id="KW-1185">Reference proteome</keyword>
<organism evidence="1 2">
    <name type="scientific">Choristoneura fumiferana</name>
    <name type="common">Spruce budworm moth</name>
    <name type="synonym">Archips fumiferana</name>
    <dbReference type="NCBI Taxonomy" id="7141"/>
    <lineage>
        <taxon>Eukaryota</taxon>
        <taxon>Metazoa</taxon>
        <taxon>Ecdysozoa</taxon>
        <taxon>Arthropoda</taxon>
        <taxon>Hexapoda</taxon>
        <taxon>Insecta</taxon>
        <taxon>Pterygota</taxon>
        <taxon>Neoptera</taxon>
        <taxon>Endopterygota</taxon>
        <taxon>Lepidoptera</taxon>
        <taxon>Glossata</taxon>
        <taxon>Ditrysia</taxon>
        <taxon>Tortricoidea</taxon>
        <taxon>Tortricidae</taxon>
        <taxon>Tortricinae</taxon>
        <taxon>Choristoneura</taxon>
    </lineage>
</organism>
<comment type="caution">
    <text evidence="1">The sequence shown here is derived from an EMBL/GenBank/DDBJ whole genome shotgun (WGS) entry which is preliminary data.</text>
</comment>
<reference evidence="1 2" key="1">
    <citation type="journal article" date="2022" name="Genome Biol. Evol.">
        <title>The Spruce Budworm Genome: Reconstructing the Evolutionary History of Antifreeze Proteins.</title>
        <authorList>
            <person name="Beliveau C."/>
            <person name="Gagne P."/>
            <person name="Picq S."/>
            <person name="Vernygora O."/>
            <person name="Keeling C.I."/>
            <person name="Pinkney K."/>
            <person name="Doucet D."/>
            <person name="Wen F."/>
            <person name="Johnston J.S."/>
            <person name="Maaroufi H."/>
            <person name="Boyle B."/>
            <person name="Laroche J."/>
            <person name="Dewar K."/>
            <person name="Juretic N."/>
            <person name="Blackburn G."/>
            <person name="Nisole A."/>
            <person name="Brunet B."/>
            <person name="Brandao M."/>
            <person name="Lumley L."/>
            <person name="Duan J."/>
            <person name="Quan G."/>
            <person name="Lucarotti C.J."/>
            <person name="Roe A.D."/>
            <person name="Sperling F.A.H."/>
            <person name="Levesque R.C."/>
            <person name="Cusson M."/>
        </authorList>
    </citation>
    <scope>NUCLEOTIDE SEQUENCE [LARGE SCALE GENOMIC DNA]</scope>
    <source>
        <strain evidence="1">Glfc:IPQL:Cfum</strain>
    </source>
</reference>
<evidence type="ECO:0000313" key="1">
    <source>
        <dbReference type="EMBL" id="KAI8438111.1"/>
    </source>
</evidence>